<dbReference type="EMBL" id="BPQB01000003">
    <property type="protein sequence ID" value="GJE86237.1"/>
    <property type="molecule type" value="Genomic_DNA"/>
</dbReference>
<evidence type="ECO:0000256" key="1">
    <source>
        <dbReference type="SAM" id="MobiDB-lite"/>
    </source>
</evidence>
<evidence type="ECO:0000313" key="3">
    <source>
        <dbReference type="Proteomes" id="UP000703269"/>
    </source>
</evidence>
<feature type="compositionally biased region" description="Basic and acidic residues" evidence="1">
    <location>
        <begin position="115"/>
        <end position="126"/>
    </location>
</feature>
<proteinExistence type="predicted"/>
<accession>A0A9P3G188</accession>
<dbReference type="AlphaFoldDB" id="A0A9P3G188"/>
<reference evidence="2 3" key="1">
    <citation type="submission" date="2021-08" db="EMBL/GenBank/DDBJ databases">
        <title>Draft Genome Sequence of Phanerochaete sordida strain YK-624.</title>
        <authorList>
            <person name="Mori T."/>
            <person name="Dohra H."/>
            <person name="Suzuki T."/>
            <person name="Kawagishi H."/>
            <person name="Hirai H."/>
        </authorList>
    </citation>
    <scope>NUCLEOTIDE SEQUENCE [LARGE SCALE GENOMIC DNA]</scope>
    <source>
        <strain evidence="2 3">YK-624</strain>
    </source>
</reference>
<feature type="region of interest" description="Disordered" evidence="1">
    <location>
        <begin position="109"/>
        <end position="132"/>
    </location>
</feature>
<dbReference type="Proteomes" id="UP000703269">
    <property type="component" value="Unassembled WGS sequence"/>
</dbReference>
<sequence>MSRLLASAQASSEEVIVEPGGRRPHTTGLAFPGTYAAGAFASAGSSEVLGKAFIGFKLLLGRRRRCSSPQSTRSGTYALRKLRVQSKPGGVRTLIEHILRLGARRAGESASRLARTREGQRLHDGPRPGATVTARTRRDNLSLQPPPPHSLVGLRTWPTVPNGVTTALAVSEV</sequence>
<protein>
    <submittedName>
        <fullName evidence="2">Uncharacterized protein</fullName>
    </submittedName>
</protein>
<name>A0A9P3G188_9APHY</name>
<keyword evidence="3" id="KW-1185">Reference proteome</keyword>
<comment type="caution">
    <text evidence="2">The sequence shown here is derived from an EMBL/GenBank/DDBJ whole genome shotgun (WGS) entry which is preliminary data.</text>
</comment>
<organism evidence="2 3">
    <name type="scientific">Phanerochaete sordida</name>
    <dbReference type="NCBI Taxonomy" id="48140"/>
    <lineage>
        <taxon>Eukaryota</taxon>
        <taxon>Fungi</taxon>
        <taxon>Dikarya</taxon>
        <taxon>Basidiomycota</taxon>
        <taxon>Agaricomycotina</taxon>
        <taxon>Agaricomycetes</taxon>
        <taxon>Polyporales</taxon>
        <taxon>Phanerochaetaceae</taxon>
        <taxon>Phanerochaete</taxon>
    </lineage>
</organism>
<gene>
    <name evidence="2" type="ORF">PsYK624_023170</name>
</gene>
<evidence type="ECO:0000313" key="2">
    <source>
        <dbReference type="EMBL" id="GJE86237.1"/>
    </source>
</evidence>